<evidence type="ECO:0000313" key="1">
    <source>
        <dbReference type="EMBL" id="MFD2479524.1"/>
    </source>
</evidence>
<name>A0ABW5HR86_9PSEU</name>
<dbReference type="Proteomes" id="UP001597542">
    <property type="component" value="Unassembled WGS sequence"/>
</dbReference>
<protein>
    <submittedName>
        <fullName evidence="1">Uncharacterized protein</fullName>
    </submittedName>
</protein>
<proteinExistence type="predicted"/>
<reference evidence="2" key="1">
    <citation type="journal article" date="2019" name="Int. J. Syst. Evol. Microbiol.">
        <title>The Global Catalogue of Microorganisms (GCM) 10K type strain sequencing project: providing services to taxonomists for standard genome sequencing and annotation.</title>
        <authorList>
            <consortium name="The Broad Institute Genomics Platform"/>
            <consortium name="The Broad Institute Genome Sequencing Center for Infectious Disease"/>
            <person name="Wu L."/>
            <person name="Ma J."/>
        </authorList>
    </citation>
    <scope>NUCLEOTIDE SEQUENCE [LARGE SCALE GENOMIC DNA]</scope>
    <source>
        <strain evidence="2">CGMCC 4.7638</strain>
    </source>
</reference>
<dbReference type="InterPro" id="IPR045428">
    <property type="entry name" value="EACC1"/>
</dbReference>
<keyword evidence="2" id="KW-1185">Reference proteome</keyword>
<dbReference type="RefSeq" id="WP_344282276.1">
    <property type="nucleotide sequence ID" value="NZ_BAAAHV010000021.1"/>
</dbReference>
<organism evidence="1 2">
    <name type="scientific">Amycolatopsis albidoflavus</name>
    <dbReference type="NCBI Taxonomy" id="102226"/>
    <lineage>
        <taxon>Bacteria</taxon>
        <taxon>Bacillati</taxon>
        <taxon>Actinomycetota</taxon>
        <taxon>Actinomycetes</taxon>
        <taxon>Pseudonocardiales</taxon>
        <taxon>Pseudonocardiaceae</taxon>
        <taxon>Amycolatopsis</taxon>
    </lineage>
</organism>
<dbReference type="EMBL" id="JBHUKQ010000003">
    <property type="protein sequence ID" value="MFD2479524.1"/>
    <property type="molecule type" value="Genomic_DNA"/>
</dbReference>
<dbReference type="Pfam" id="PF19953">
    <property type="entry name" value="EACC1"/>
    <property type="match status" value="1"/>
</dbReference>
<evidence type="ECO:0000313" key="2">
    <source>
        <dbReference type="Proteomes" id="UP001597542"/>
    </source>
</evidence>
<comment type="caution">
    <text evidence="1">The sequence shown here is derived from an EMBL/GenBank/DDBJ whole genome shotgun (WGS) entry which is preliminary data.</text>
</comment>
<gene>
    <name evidence="1" type="ORF">ACFSUT_04495</name>
</gene>
<accession>A0ABW5HR86</accession>
<sequence length="119" mass="12816">MADGTIAITMPGASDDELRKLAAWFRDEDDLRGRVRAQDAPAGPGEMGGALDAITVIATSGTATAFCRSLFDWLTRLRDARKVSLKLTRGKETLELECGSGDDSAQVLAAVRNFLERES</sequence>